<accession>A0A075P442</accession>
<dbReference type="Proteomes" id="UP000056090">
    <property type="component" value="Chromosome"/>
</dbReference>
<dbReference type="eggNOG" id="ENOG5032P2B">
    <property type="taxonomic scope" value="Bacteria"/>
</dbReference>
<dbReference type="GeneID" id="78256804"/>
<organism evidence="1 2">
    <name type="scientific">Alteromonas australica</name>
    <dbReference type="NCBI Taxonomy" id="589873"/>
    <lineage>
        <taxon>Bacteria</taxon>
        <taxon>Pseudomonadati</taxon>
        <taxon>Pseudomonadota</taxon>
        <taxon>Gammaproteobacteria</taxon>
        <taxon>Alteromonadales</taxon>
        <taxon>Alteromonadaceae</taxon>
        <taxon>Alteromonas/Salinimonas group</taxon>
        <taxon>Alteromonas</taxon>
    </lineage>
</organism>
<evidence type="ECO:0000313" key="2">
    <source>
        <dbReference type="Proteomes" id="UP000056090"/>
    </source>
</evidence>
<dbReference type="KEGG" id="aal:EP13_18170"/>
<dbReference type="RefSeq" id="WP_044058444.1">
    <property type="nucleotide sequence ID" value="NZ_CBCSKJ010000004.1"/>
</dbReference>
<gene>
    <name evidence="1" type="ORF">EP13_18170</name>
</gene>
<proteinExistence type="predicted"/>
<name>A0A075P442_9ALTE</name>
<protein>
    <submittedName>
        <fullName evidence="1">Uncharacterized protein</fullName>
    </submittedName>
</protein>
<keyword evidence="2" id="KW-1185">Reference proteome</keyword>
<evidence type="ECO:0000313" key="1">
    <source>
        <dbReference type="EMBL" id="AIG00449.1"/>
    </source>
</evidence>
<dbReference type="AlphaFoldDB" id="A0A075P442"/>
<sequence>MSNGIVLNHHSLPFANKEDADNGLLAFFNVLKVCRASGLKILLVDEDQDKSLMGLELAEGYFIRNWFVSANKVAVQADWCRFLRSLETKQPLFETVDIERVSDTVEVGLPGETSGKRVLLAAFYFETFLASFTALAAWINSHIKVWVLNLEATPEQYEENLLNLSNTASLEAHFEELKQRRNALLNTAKNIWLQRNDLFPHITLLSNQIGTSLQGWSARQDVLFKARNALYVLESFGAKWLKGDYVEYRHEYLRALGLAAEVSGESKSVNNDPKKKKERMFWLDDGRQLYCENHVKLPDGYRLHFYADNDKKRIYIAYLGPHLTL</sequence>
<dbReference type="EMBL" id="CP008849">
    <property type="protein sequence ID" value="AIG00449.1"/>
    <property type="molecule type" value="Genomic_DNA"/>
</dbReference>
<reference evidence="1 2" key="1">
    <citation type="submission" date="2014-06" db="EMBL/GenBank/DDBJ databases">
        <title>Genomes of Alteromonas australica, a world apart.</title>
        <authorList>
            <person name="Gonzaga A."/>
            <person name="Lopez-Perez M."/>
            <person name="Rodriguez-Valera F."/>
        </authorList>
    </citation>
    <scope>NUCLEOTIDE SEQUENCE [LARGE SCALE GENOMIC DNA]</scope>
    <source>
        <strain evidence="1 2">H 17</strain>
    </source>
</reference>